<feature type="region of interest" description="Disordered" evidence="7">
    <location>
        <begin position="410"/>
        <end position="509"/>
    </location>
</feature>
<evidence type="ECO:0000256" key="1">
    <source>
        <dbReference type="ARBA" id="ARBA00004123"/>
    </source>
</evidence>
<dbReference type="Gene3D" id="3.30.70.330">
    <property type="match status" value="1"/>
</dbReference>
<dbReference type="GO" id="GO:0048188">
    <property type="term" value="C:Set1C/COMPASS complex"/>
    <property type="evidence" value="ECO:0007669"/>
    <property type="project" value="TreeGrafter"/>
</dbReference>
<feature type="region of interest" description="Disordered" evidence="7">
    <location>
        <begin position="355"/>
        <end position="391"/>
    </location>
</feature>
<dbReference type="InterPro" id="IPR035979">
    <property type="entry name" value="RBD_domain_sf"/>
</dbReference>
<feature type="compositionally biased region" description="Polar residues" evidence="7">
    <location>
        <begin position="373"/>
        <end position="391"/>
    </location>
</feature>
<feature type="compositionally biased region" description="Basic residues" evidence="7">
    <location>
        <begin position="444"/>
        <end position="459"/>
    </location>
</feature>
<keyword evidence="4" id="KW-0949">S-adenosyl-L-methionine</keyword>
<keyword evidence="2" id="KW-0489">Methyltransferase</keyword>
<evidence type="ECO:0000313" key="9">
    <source>
        <dbReference type="Proteomes" id="UP000267029"/>
    </source>
</evidence>
<organism evidence="8 9">
    <name type="scientific">Mesocestoides corti</name>
    <name type="common">Flatworm</name>
    <dbReference type="NCBI Taxonomy" id="53468"/>
    <lineage>
        <taxon>Eukaryota</taxon>
        <taxon>Metazoa</taxon>
        <taxon>Spiralia</taxon>
        <taxon>Lophotrochozoa</taxon>
        <taxon>Platyhelminthes</taxon>
        <taxon>Cestoda</taxon>
        <taxon>Eucestoda</taxon>
        <taxon>Cyclophyllidea</taxon>
        <taxon>Mesocestoididae</taxon>
        <taxon>Mesocestoides</taxon>
    </lineage>
</organism>
<feature type="compositionally biased region" description="Low complexity" evidence="7">
    <location>
        <begin position="161"/>
        <end position="176"/>
    </location>
</feature>
<name>A0A0R3UCA0_MESCO</name>
<keyword evidence="5" id="KW-0156">Chromatin regulator</keyword>
<evidence type="ECO:0000256" key="2">
    <source>
        <dbReference type="ARBA" id="ARBA00022603"/>
    </source>
</evidence>
<evidence type="ECO:0000313" key="8">
    <source>
        <dbReference type="EMBL" id="VDD78546.1"/>
    </source>
</evidence>
<dbReference type="InterPro" id="IPR012677">
    <property type="entry name" value="Nucleotide-bd_a/b_plait_sf"/>
</dbReference>
<accession>A0A0R3UCA0</accession>
<feature type="region of interest" description="Disordered" evidence="7">
    <location>
        <begin position="161"/>
        <end position="265"/>
    </location>
</feature>
<protein>
    <recommendedName>
        <fullName evidence="10">RRM domain-containing protein</fullName>
    </recommendedName>
</protein>
<feature type="compositionally biased region" description="Low complexity" evidence="7">
    <location>
        <begin position="463"/>
        <end position="478"/>
    </location>
</feature>
<comment type="subcellular location">
    <subcellularLocation>
        <location evidence="1">Nucleus</location>
    </subcellularLocation>
</comment>
<dbReference type="SUPFAM" id="SSF54928">
    <property type="entry name" value="RNA-binding domain, RBD"/>
    <property type="match status" value="1"/>
</dbReference>
<proteinExistence type="predicted"/>
<dbReference type="GO" id="GO:0042800">
    <property type="term" value="F:histone H3K4 methyltransferase activity"/>
    <property type="evidence" value="ECO:0007669"/>
    <property type="project" value="InterPro"/>
</dbReference>
<reference evidence="8 9" key="1">
    <citation type="submission" date="2018-10" db="EMBL/GenBank/DDBJ databases">
        <authorList>
            <consortium name="Pathogen Informatics"/>
        </authorList>
    </citation>
    <scope>NUCLEOTIDE SEQUENCE [LARGE SCALE GENOMIC DNA]</scope>
</reference>
<gene>
    <name evidence="8" type="ORF">MCOS_LOCUS4549</name>
</gene>
<dbReference type="GO" id="GO:0003676">
    <property type="term" value="F:nucleic acid binding"/>
    <property type="evidence" value="ECO:0007669"/>
    <property type="project" value="InterPro"/>
</dbReference>
<dbReference type="GO" id="GO:0032259">
    <property type="term" value="P:methylation"/>
    <property type="evidence" value="ECO:0007669"/>
    <property type="project" value="UniProtKB-KW"/>
</dbReference>
<keyword evidence="6" id="KW-0539">Nucleus</keyword>
<dbReference type="PANTHER" id="PTHR45814:SF2">
    <property type="entry name" value="HISTONE-LYSINE N-METHYLTRANSFERASE SETD1"/>
    <property type="match status" value="1"/>
</dbReference>
<evidence type="ECO:0000256" key="5">
    <source>
        <dbReference type="ARBA" id="ARBA00022853"/>
    </source>
</evidence>
<dbReference type="EMBL" id="UXSR01001846">
    <property type="protein sequence ID" value="VDD78546.1"/>
    <property type="molecule type" value="Genomic_DNA"/>
</dbReference>
<dbReference type="InterPro" id="IPR044570">
    <property type="entry name" value="Set1-like"/>
</dbReference>
<sequence length="509" mass="56512">MGDTRYSQYIAAKLLRDPVLDPTCKTKLYRFDGVVAGYDVHYIGSYPEKEVTFSNLNDNINIKNLEQMCREFGSIEEAKVYFHPSSHKHMGIGKSLSNTKFSPFASEEHKHLSKPPGLGITSSGFHSSVGGRTKPSQSINGIPVPSEDPLDVRIHRLLHSTVSGSPSSLKKSPVSKPEVDIRPRKTPLLPDAFPERPKQSPLLKNPLIPTPPPLLPVSSLDPKNDPLSSSPACSARRTLLPTPPQIEEQQVNKPSQPLSKQPLLQTPSKSTVNYSLVTRLAAETSLKFVCELRDIIQKDLERRLIERHAFREFDTWWDSQNTVNVIIILKADAHIDLTNELRTDASLSERLSKFSGDSSTSYQLPSASAKVVDTNSLNRRSDEPFSSTTTASYPGGLGIFSGLRAALPKIKRKPKPPVPQVKSLSPDLRHRHQRHRSSNLSKLLPRHQKRHRYKERSRRRLELSSSSSSSSSSSASRDPSPPPSDSTEPTVASPSKLAMDKTARRCLKS</sequence>
<evidence type="ECO:0008006" key="10">
    <source>
        <dbReference type="Google" id="ProtNLM"/>
    </source>
</evidence>
<evidence type="ECO:0000256" key="7">
    <source>
        <dbReference type="SAM" id="MobiDB-lite"/>
    </source>
</evidence>
<dbReference type="OrthoDB" id="308383at2759"/>
<dbReference type="PANTHER" id="PTHR45814">
    <property type="entry name" value="HISTONE-LYSINE N-METHYLTRANSFERASE SETD1"/>
    <property type="match status" value="1"/>
</dbReference>
<keyword evidence="9" id="KW-1185">Reference proteome</keyword>
<evidence type="ECO:0000256" key="6">
    <source>
        <dbReference type="ARBA" id="ARBA00023242"/>
    </source>
</evidence>
<dbReference type="AlphaFoldDB" id="A0A0R3UCA0"/>
<keyword evidence="3" id="KW-0808">Transferase</keyword>
<dbReference type="Proteomes" id="UP000267029">
    <property type="component" value="Unassembled WGS sequence"/>
</dbReference>
<evidence type="ECO:0000256" key="3">
    <source>
        <dbReference type="ARBA" id="ARBA00022679"/>
    </source>
</evidence>
<dbReference type="STRING" id="53468.A0A0R3UCA0"/>
<feature type="compositionally biased region" description="Polar residues" evidence="7">
    <location>
        <begin position="355"/>
        <end position="366"/>
    </location>
</feature>
<evidence type="ECO:0000256" key="4">
    <source>
        <dbReference type="ARBA" id="ARBA00022691"/>
    </source>
</evidence>
<feature type="compositionally biased region" description="Polar residues" evidence="7">
    <location>
        <begin position="247"/>
        <end position="265"/>
    </location>
</feature>
<feature type="region of interest" description="Disordered" evidence="7">
    <location>
        <begin position="112"/>
        <end position="147"/>
    </location>
</feature>